<dbReference type="PROSITE" id="PS51257">
    <property type="entry name" value="PROKAR_LIPOPROTEIN"/>
    <property type="match status" value="1"/>
</dbReference>
<dbReference type="Proteomes" id="UP000552700">
    <property type="component" value="Unassembled WGS sequence"/>
</dbReference>
<gene>
    <name evidence="1" type="ORF">FHS92_000999</name>
</gene>
<proteinExistence type="predicted"/>
<sequence length="276" mass="29849">MERIGRIIAALVATLALAACFYGPGAFTSTLDLRKDGSFAFAYKGEIIFLNPDTMGGLKPANEIWKDDMASCTKADDSSEPRPCSRAEVAEQRKAWQAERATAAEKNRKEAEQFGAMFGYTPGNDDANRKLAASMMRYDGWKSVVYKGNGVFDVDYRMAGKLDHDFVFPIMPQSNMILPFVMTRKQAPDSARVSAPALVASFGNLFAEKMQGLGGATGGPTMASSRTKGSFTLTTDGVIRTNNTEDGPADIVGGHKLVWQIGPDSKTPPEALIQLK</sequence>
<organism evidence="1 2">
    <name type="scientific">Sphingobium subterraneum</name>
    <dbReference type="NCBI Taxonomy" id="627688"/>
    <lineage>
        <taxon>Bacteria</taxon>
        <taxon>Pseudomonadati</taxon>
        <taxon>Pseudomonadota</taxon>
        <taxon>Alphaproteobacteria</taxon>
        <taxon>Sphingomonadales</taxon>
        <taxon>Sphingomonadaceae</taxon>
        <taxon>Sphingobium</taxon>
    </lineage>
</organism>
<evidence type="ECO:0008006" key="3">
    <source>
        <dbReference type="Google" id="ProtNLM"/>
    </source>
</evidence>
<keyword evidence="2" id="KW-1185">Reference proteome</keyword>
<evidence type="ECO:0000313" key="1">
    <source>
        <dbReference type="EMBL" id="MBB6123292.1"/>
    </source>
</evidence>
<evidence type="ECO:0000313" key="2">
    <source>
        <dbReference type="Proteomes" id="UP000552700"/>
    </source>
</evidence>
<accession>A0A841IYT3</accession>
<dbReference type="AlphaFoldDB" id="A0A841IYT3"/>
<protein>
    <recommendedName>
        <fullName evidence="3">Lipoprotein</fullName>
    </recommendedName>
</protein>
<reference evidence="1 2" key="1">
    <citation type="submission" date="2020-08" db="EMBL/GenBank/DDBJ databases">
        <title>Genomic Encyclopedia of Type Strains, Phase IV (KMG-IV): sequencing the most valuable type-strain genomes for metagenomic binning, comparative biology and taxonomic classification.</title>
        <authorList>
            <person name="Goeker M."/>
        </authorList>
    </citation>
    <scope>NUCLEOTIDE SEQUENCE [LARGE SCALE GENOMIC DNA]</scope>
    <source>
        <strain evidence="1 2">DSM 102255</strain>
    </source>
</reference>
<name>A0A841IYT3_9SPHN</name>
<dbReference type="EMBL" id="JACIJP010000001">
    <property type="protein sequence ID" value="MBB6123292.1"/>
    <property type="molecule type" value="Genomic_DNA"/>
</dbReference>
<dbReference type="RefSeq" id="WP_184078087.1">
    <property type="nucleotide sequence ID" value="NZ_JACIJP010000001.1"/>
</dbReference>
<comment type="caution">
    <text evidence="1">The sequence shown here is derived from an EMBL/GenBank/DDBJ whole genome shotgun (WGS) entry which is preliminary data.</text>
</comment>